<dbReference type="FunFam" id="3.40.1160.10:FF:000001">
    <property type="entry name" value="Uridylate kinase"/>
    <property type="match status" value="1"/>
</dbReference>
<organism evidence="13 14">
    <name type="scientific">Pseudooceanicola nanhaiensis</name>
    <dbReference type="NCBI Taxonomy" id="375761"/>
    <lineage>
        <taxon>Bacteria</taxon>
        <taxon>Pseudomonadati</taxon>
        <taxon>Pseudomonadota</taxon>
        <taxon>Alphaproteobacteria</taxon>
        <taxon>Rhodobacterales</taxon>
        <taxon>Paracoccaceae</taxon>
        <taxon>Pseudooceanicola</taxon>
    </lineage>
</organism>
<feature type="binding site" evidence="11">
    <location>
        <position position="59"/>
    </location>
    <ligand>
        <name>UMP</name>
        <dbReference type="ChEBI" id="CHEBI:57865"/>
    </ligand>
</feature>
<gene>
    <name evidence="11 13" type="primary">pyrH</name>
    <name evidence="13" type="ORF">GCM10011534_08150</name>
</gene>
<evidence type="ECO:0000256" key="2">
    <source>
        <dbReference type="ARBA" id="ARBA00004791"/>
    </source>
</evidence>
<keyword evidence="6 11" id="KW-0547">Nucleotide-binding</keyword>
<dbReference type="InterPro" id="IPR015963">
    <property type="entry name" value="Uridylate_kinase_bac"/>
</dbReference>
<comment type="activity regulation">
    <text evidence="11">Inhibited by UTP.</text>
</comment>
<evidence type="ECO:0000256" key="1">
    <source>
        <dbReference type="ARBA" id="ARBA00004496"/>
    </source>
</evidence>
<comment type="caution">
    <text evidence="11">Lacks conserved residue(s) required for the propagation of feature annotation.</text>
</comment>
<evidence type="ECO:0000313" key="14">
    <source>
        <dbReference type="Proteomes" id="UP000649829"/>
    </source>
</evidence>
<dbReference type="InterPro" id="IPR011817">
    <property type="entry name" value="Uridylate_kinase"/>
</dbReference>
<evidence type="ECO:0000313" key="13">
    <source>
        <dbReference type="EMBL" id="GGL88481.1"/>
    </source>
</evidence>
<comment type="function">
    <text evidence="11">Catalyzes the reversible phosphorylation of UMP to UDP.</text>
</comment>
<keyword evidence="5 11" id="KW-0808">Transferase</keyword>
<comment type="catalytic activity">
    <reaction evidence="10 11">
        <text>UMP + ATP = UDP + ADP</text>
        <dbReference type="Rhea" id="RHEA:24400"/>
        <dbReference type="ChEBI" id="CHEBI:30616"/>
        <dbReference type="ChEBI" id="CHEBI:57865"/>
        <dbReference type="ChEBI" id="CHEBI:58223"/>
        <dbReference type="ChEBI" id="CHEBI:456216"/>
        <dbReference type="EC" id="2.7.4.22"/>
    </reaction>
</comment>
<feature type="binding site" evidence="11">
    <location>
        <begin position="17"/>
        <end position="20"/>
    </location>
    <ligand>
        <name>ATP</name>
        <dbReference type="ChEBI" id="CHEBI:30616"/>
    </ligand>
</feature>
<feature type="binding site" evidence="11">
    <location>
        <position position="168"/>
    </location>
    <ligand>
        <name>ATP</name>
        <dbReference type="ChEBI" id="CHEBI:30616"/>
    </ligand>
</feature>
<accession>A0A917SNH3</accession>
<proteinExistence type="inferred from homology"/>
<keyword evidence="4 11" id="KW-0963">Cytoplasm</keyword>
<keyword evidence="8 11" id="KW-0067">ATP-binding</keyword>
<comment type="similarity">
    <text evidence="3 11">Belongs to the UMP kinase family.</text>
</comment>
<dbReference type="EC" id="2.7.4.22" evidence="11"/>
<evidence type="ECO:0000256" key="4">
    <source>
        <dbReference type="ARBA" id="ARBA00022490"/>
    </source>
</evidence>
<dbReference type="Proteomes" id="UP000649829">
    <property type="component" value="Unassembled WGS sequence"/>
</dbReference>
<dbReference type="InterPro" id="IPR036393">
    <property type="entry name" value="AceGlu_kinase-like_sf"/>
</dbReference>
<feature type="binding site" evidence="11">
    <location>
        <position position="173"/>
    </location>
    <ligand>
        <name>ATP</name>
        <dbReference type="ChEBI" id="CHEBI:30616"/>
    </ligand>
</feature>
<reference evidence="13" key="1">
    <citation type="journal article" date="2014" name="Int. J. Syst. Evol. Microbiol.">
        <title>Complete genome sequence of Corynebacterium casei LMG S-19264T (=DSM 44701T), isolated from a smear-ripened cheese.</title>
        <authorList>
            <consortium name="US DOE Joint Genome Institute (JGI-PGF)"/>
            <person name="Walter F."/>
            <person name="Albersmeier A."/>
            <person name="Kalinowski J."/>
            <person name="Ruckert C."/>
        </authorList>
    </citation>
    <scope>NUCLEOTIDE SEQUENCE</scope>
    <source>
        <strain evidence="13">CGMCC 1.6293</strain>
    </source>
</reference>
<feature type="binding site" evidence="11">
    <location>
        <position position="60"/>
    </location>
    <ligand>
        <name>ATP</name>
        <dbReference type="ChEBI" id="CHEBI:30616"/>
    </ligand>
</feature>
<dbReference type="GO" id="GO:0005524">
    <property type="term" value="F:ATP binding"/>
    <property type="evidence" value="ECO:0007669"/>
    <property type="project" value="UniProtKB-KW"/>
</dbReference>
<dbReference type="SUPFAM" id="SSF53633">
    <property type="entry name" value="Carbamate kinase-like"/>
    <property type="match status" value="1"/>
</dbReference>
<dbReference type="GO" id="GO:0044210">
    <property type="term" value="P:'de novo' CTP biosynthetic process"/>
    <property type="evidence" value="ECO:0007669"/>
    <property type="project" value="UniProtKB-UniRule"/>
</dbReference>
<dbReference type="Pfam" id="PF00696">
    <property type="entry name" value="AA_kinase"/>
    <property type="match status" value="1"/>
</dbReference>
<feature type="binding site" evidence="11">
    <location>
        <begin position="140"/>
        <end position="147"/>
    </location>
    <ligand>
        <name>UMP</name>
        <dbReference type="ChEBI" id="CHEBI:57865"/>
    </ligand>
</feature>
<dbReference type="GO" id="GO:0005737">
    <property type="term" value="C:cytoplasm"/>
    <property type="evidence" value="ECO:0007669"/>
    <property type="project" value="UniProtKB-SubCell"/>
</dbReference>
<dbReference type="GO" id="GO:0006225">
    <property type="term" value="P:UDP biosynthetic process"/>
    <property type="evidence" value="ECO:0007669"/>
    <property type="project" value="TreeGrafter"/>
</dbReference>
<evidence type="ECO:0000256" key="7">
    <source>
        <dbReference type="ARBA" id="ARBA00022777"/>
    </source>
</evidence>
<evidence type="ECO:0000256" key="6">
    <source>
        <dbReference type="ARBA" id="ARBA00022741"/>
    </source>
</evidence>
<dbReference type="GO" id="GO:0033862">
    <property type="term" value="F:UMP kinase activity"/>
    <property type="evidence" value="ECO:0007669"/>
    <property type="project" value="UniProtKB-EC"/>
</dbReference>
<dbReference type="PANTHER" id="PTHR42833">
    <property type="entry name" value="URIDYLATE KINASE"/>
    <property type="match status" value="1"/>
</dbReference>
<keyword evidence="9 11" id="KW-0665">Pyrimidine biosynthesis</keyword>
<dbReference type="AlphaFoldDB" id="A0A917SNH3"/>
<dbReference type="HAMAP" id="MF_01220_B">
    <property type="entry name" value="PyrH_B"/>
    <property type="match status" value="1"/>
</dbReference>
<reference evidence="13" key="2">
    <citation type="submission" date="2020-09" db="EMBL/GenBank/DDBJ databases">
        <authorList>
            <person name="Sun Q."/>
            <person name="Zhou Y."/>
        </authorList>
    </citation>
    <scope>NUCLEOTIDE SEQUENCE</scope>
    <source>
        <strain evidence="13">CGMCC 1.6293</strain>
    </source>
</reference>
<comment type="subcellular location">
    <subcellularLocation>
        <location evidence="1 11">Cytoplasm</location>
    </subcellularLocation>
</comment>
<dbReference type="CDD" id="cd04254">
    <property type="entry name" value="AAK_UMPK-PyrH-Ec"/>
    <property type="match status" value="1"/>
</dbReference>
<comment type="subunit">
    <text evidence="11">Homohexamer.</text>
</comment>
<name>A0A917SNH3_9RHOB</name>
<feature type="binding site" evidence="11">
    <location>
        <position position="79"/>
    </location>
    <ligand>
        <name>UMP</name>
        <dbReference type="ChEBI" id="CHEBI:57865"/>
    </ligand>
</feature>
<comment type="caution">
    <text evidence="13">The sequence shown here is derived from an EMBL/GenBank/DDBJ whole genome shotgun (WGS) entry which is preliminary data.</text>
</comment>
<evidence type="ECO:0000256" key="9">
    <source>
        <dbReference type="ARBA" id="ARBA00022975"/>
    </source>
</evidence>
<keyword evidence="7 11" id="KW-0418">Kinase</keyword>
<dbReference type="PANTHER" id="PTHR42833:SF4">
    <property type="entry name" value="URIDYLATE KINASE PUMPKIN, CHLOROPLASTIC"/>
    <property type="match status" value="1"/>
</dbReference>
<feature type="binding site" evidence="11">
    <location>
        <position position="176"/>
    </location>
    <ligand>
        <name>ATP</name>
        <dbReference type="ChEBI" id="CHEBI:30616"/>
    </ligand>
</feature>
<dbReference type="InterPro" id="IPR001048">
    <property type="entry name" value="Asp/Glu/Uridylate_kinase"/>
</dbReference>
<evidence type="ECO:0000256" key="5">
    <source>
        <dbReference type="ARBA" id="ARBA00022679"/>
    </source>
</evidence>
<feature type="domain" description="Aspartate/glutamate/uridylate kinase" evidence="12">
    <location>
        <begin position="13"/>
        <end position="221"/>
    </location>
</feature>
<dbReference type="Gene3D" id="3.40.1160.10">
    <property type="entry name" value="Acetylglutamate kinase-like"/>
    <property type="match status" value="1"/>
</dbReference>
<dbReference type="PIRSF" id="PIRSF005650">
    <property type="entry name" value="Uridylate_kin"/>
    <property type="match status" value="1"/>
</dbReference>
<protein>
    <recommendedName>
        <fullName evidence="11">Uridylate kinase</fullName>
        <shortName evidence="11">UK</shortName>
        <ecNumber evidence="11">2.7.4.22</ecNumber>
    </recommendedName>
    <alternativeName>
        <fullName evidence="11">Uridine monophosphate kinase</fullName>
        <shortName evidence="11">UMP kinase</shortName>
        <shortName evidence="11">UMPK</shortName>
    </alternativeName>
</protein>
<evidence type="ECO:0000256" key="10">
    <source>
        <dbReference type="ARBA" id="ARBA00047767"/>
    </source>
</evidence>
<feature type="binding site" evidence="11">
    <location>
        <position position="64"/>
    </location>
    <ligand>
        <name>ATP</name>
        <dbReference type="ChEBI" id="CHEBI:30616"/>
    </ligand>
</feature>
<keyword evidence="14" id="KW-1185">Reference proteome</keyword>
<evidence type="ECO:0000256" key="8">
    <source>
        <dbReference type="ARBA" id="ARBA00022840"/>
    </source>
</evidence>
<dbReference type="EMBL" id="BMLF01000001">
    <property type="protein sequence ID" value="GGL88481.1"/>
    <property type="molecule type" value="Genomic_DNA"/>
</dbReference>
<evidence type="ECO:0000256" key="3">
    <source>
        <dbReference type="ARBA" id="ARBA00007614"/>
    </source>
</evidence>
<comment type="pathway">
    <text evidence="2 11">Pyrimidine metabolism; CTP biosynthesis via de novo pathway; UDP from UMP (UMPK route): step 1/1.</text>
</comment>
<evidence type="ECO:0000256" key="11">
    <source>
        <dbReference type="HAMAP-Rule" id="MF_01220"/>
    </source>
</evidence>
<evidence type="ECO:0000259" key="12">
    <source>
        <dbReference type="Pfam" id="PF00696"/>
    </source>
</evidence>
<sequence length="243" mass="26749">MAETETPKATFRRVLLKISGEALMGDQQYGLHPPTVERIAREVKSVHDMGVEVCMVIGGGNIFRGLSGSAQGMERTTADYMGMLGTVMNALAMQSALETLKIHTRVVSAIPMDQVCEPYIRRRAVRHLEKKRIVIFAAGTGNPYFTTDTAATLRASEMACEAIFMGKQVDGVYDKDPKHHPDAKRYDTITYDQVLTEYLKVMDASAIALARDNSMPIIVFSLDEPGGFRTILAGEGTYTRVHG</sequence>
<dbReference type="RefSeq" id="WP_028285724.1">
    <property type="nucleotide sequence ID" value="NZ_BMLF01000001.1"/>
</dbReference>
<dbReference type="NCBIfam" id="TIGR02075">
    <property type="entry name" value="pyrH_bact"/>
    <property type="match status" value="1"/>
</dbReference>